<dbReference type="SUPFAM" id="SSF88697">
    <property type="entry name" value="PUA domain-like"/>
    <property type="match status" value="1"/>
</dbReference>
<dbReference type="PIRSF" id="PIRSF016134">
    <property type="entry name" value="UCP016134"/>
    <property type="match status" value="1"/>
</dbReference>
<keyword evidence="3" id="KW-1185">Reference proteome</keyword>
<dbReference type="InterPro" id="IPR007374">
    <property type="entry name" value="ASCH_domain"/>
</dbReference>
<protein>
    <recommendedName>
        <fullName evidence="1">ASCH domain-containing protein</fullName>
    </recommendedName>
</protein>
<evidence type="ECO:0000313" key="3">
    <source>
        <dbReference type="Proteomes" id="UP000239047"/>
    </source>
</evidence>
<name>A0A2S5GBJ1_9BACL</name>
<reference evidence="2 3" key="1">
    <citation type="submission" date="2018-02" db="EMBL/GenBank/DDBJ databases">
        <title>Jeotgalibacillus proteolyticum sp. nov. a protease producing bacterium isolated from ocean sediments of Laizhou Bay.</title>
        <authorList>
            <person name="Li Y."/>
        </authorList>
    </citation>
    <scope>NUCLEOTIDE SEQUENCE [LARGE SCALE GENOMIC DNA]</scope>
    <source>
        <strain evidence="2 3">22-7</strain>
    </source>
</reference>
<dbReference type="OrthoDB" id="9790388at2"/>
<sequence length="114" mass="13547">MKHKMGLYDGPFKSIQENKKEFEVRLNDEKRRKISIGDVIEFVKVPENGEAIKAEVLGLRNYKTFEEMYKDIPFTLFDCEGWTMEEMIEGTYEIYTQEQERKWGTLAIQIKVLN</sequence>
<feature type="domain" description="ASCH" evidence="1">
    <location>
        <begin position="5"/>
        <end position="114"/>
    </location>
</feature>
<gene>
    <name evidence="2" type="ORF">C4B60_12335</name>
</gene>
<dbReference type="AlphaFoldDB" id="A0A2S5GBJ1"/>
<dbReference type="Pfam" id="PF04266">
    <property type="entry name" value="ASCH"/>
    <property type="match status" value="1"/>
</dbReference>
<dbReference type="RefSeq" id="WP_104058309.1">
    <property type="nucleotide sequence ID" value="NZ_PREZ01000004.1"/>
</dbReference>
<organism evidence="2 3">
    <name type="scientific">Jeotgalibacillus proteolyticus</name>
    <dbReference type="NCBI Taxonomy" id="2082395"/>
    <lineage>
        <taxon>Bacteria</taxon>
        <taxon>Bacillati</taxon>
        <taxon>Bacillota</taxon>
        <taxon>Bacilli</taxon>
        <taxon>Bacillales</taxon>
        <taxon>Caryophanaceae</taxon>
        <taxon>Jeotgalibacillus</taxon>
    </lineage>
</organism>
<dbReference type="EMBL" id="PREZ01000004">
    <property type="protein sequence ID" value="PPA70359.1"/>
    <property type="molecule type" value="Genomic_DNA"/>
</dbReference>
<dbReference type="Proteomes" id="UP000239047">
    <property type="component" value="Unassembled WGS sequence"/>
</dbReference>
<dbReference type="InterPro" id="IPR015947">
    <property type="entry name" value="PUA-like_sf"/>
</dbReference>
<evidence type="ECO:0000259" key="1">
    <source>
        <dbReference type="SMART" id="SM01022"/>
    </source>
</evidence>
<evidence type="ECO:0000313" key="2">
    <source>
        <dbReference type="EMBL" id="PPA70359.1"/>
    </source>
</evidence>
<comment type="caution">
    <text evidence="2">The sequence shown here is derived from an EMBL/GenBank/DDBJ whole genome shotgun (WGS) entry which is preliminary data.</text>
</comment>
<proteinExistence type="predicted"/>
<dbReference type="SMART" id="SM01022">
    <property type="entry name" value="ASCH"/>
    <property type="match status" value="1"/>
</dbReference>
<dbReference type="InterPro" id="IPR016645">
    <property type="entry name" value="UCP016134"/>
</dbReference>
<accession>A0A2S5GBJ1</accession>
<dbReference type="Gene3D" id="2.30.130.30">
    <property type="entry name" value="Hypothetical protein"/>
    <property type="match status" value="1"/>
</dbReference>
<dbReference type="CDD" id="cd06555">
    <property type="entry name" value="ASCH_PF0470_like"/>
    <property type="match status" value="1"/>
</dbReference>